<protein>
    <submittedName>
        <fullName evidence="13">CDP-alcohol phosphatidyltransferase family protein</fullName>
    </submittedName>
</protein>
<evidence type="ECO:0000256" key="10">
    <source>
        <dbReference type="ARBA" id="ARBA00023264"/>
    </source>
</evidence>
<keyword evidence="4 11" id="KW-0808">Transferase</keyword>
<evidence type="ECO:0000256" key="2">
    <source>
        <dbReference type="ARBA" id="ARBA00010441"/>
    </source>
</evidence>
<comment type="caution">
    <text evidence="13">The sequence shown here is derived from an EMBL/GenBank/DDBJ whole genome shotgun (WGS) entry which is preliminary data.</text>
</comment>
<evidence type="ECO:0000256" key="1">
    <source>
        <dbReference type="ARBA" id="ARBA00004141"/>
    </source>
</evidence>
<evidence type="ECO:0000256" key="9">
    <source>
        <dbReference type="ARBA" id="ARBA00023209"/>
    </source>
</evidence>
<organism evidence="13 14">
    <name type="scientific">Olsenella porci</name>
    <dbReference type="NCBI Taxonomy" id="2652279"/>
    <lineage>
        <taxon>Bacteria</taxon>
        <taxon>Bacillati</taxon>
        <taxon>Actinomycetota</taxon>
        <taxon>Coriobacteriia</taxon>
        <taxon>Coriobacteriales</taxon>
        <taxon>Atopobiaceae</taxon>
        <taxon>Olsenella</taxon>
    </lineage>
</organism>
<sequence length="269" mass="28936">MAFTTGTCGDMGVPLAETKEKIKRQGKNLADHDAAVAQAAGTTTDPVGTPNNPSNQVLTVANCITLCRFVLTVAFLVQFVNGGNRAVALSCYAIAAVTDFLDGQVARRTQTVSWVGKIMDPIMDRVLLFTGVLGLMITGELPIWVAVFVIGRDVVLFLGELRLQRYRTRPVDVIYIGKVATALLMTGFCDLLLSVPQIPALHLVHVAWLPGFNDVGAALGIYFVYAGVVCSFITAVRYFQIGFAIKHEVLAERAKAAQEGDSEDSGSVR</sequence>
<evidence type="ECO:0000256" key="7">
    <source>
        <dbReference type="ARBA" id="ARBA00023098"/>
    </source>
</evidence>
<keyword evidence="3" id="KW-0444">Lipid biosynthesis</keyword>
<dbReference type="PANTHER" id="PTHR14269">
    <property type="entry name" value="CDP-DIACYLGLYCEROL--GLYCEROL-3-PHOSPHATE 3-PHOSPHATIDYLTRANSFERASE-RELATED"/>
    <property type="match status" value="1"/>
</dbReference>
<dbReference type="GO" id="GO:0016020">
    <property type="term" value="C:membrane"/>
    <property type="evidence" value="ECO:0007669"/>
    <property type="project" value="UniProtKB-SubCell"/>
</dbReference>
<comment type="similarity">
    <text evidence="2 11">Belongs to the CDP-alcohol phosphatidyltransferase class-I family.</text>
</comment>
<dbReference type="Proteomes" id="UP000469325">
    <property type="component" value="Unassembled WGS sequence"/>
</dbReference>
<comment type="subcellular location">
    <subcellularLocation>
        <location evidence="1">Membrane</location>
        <topology evidence="1">Multi-pass membrane protein</topology>
    </subcellularLocation>
</comment>
<reference evidence="13 14" key="1">
    <citation type="submission" date="2019-08" db="EMBL/GenBank/DDBJ databases">
        <title>In-depth cultivation of the pig gut microbiome towards novel bacterial diversity and tailored functional studies.</title>
        <authorList>
            <person name="Wylensek D."/>
            <person name="Hitch T.C.A."/>
            <person name="Clavel T."/>
        </authorList>
    </citation>
    <scope>NUCLEOTIDE SEQUENCE [LARGE SCALE GENOMIC DNA]</scope>
    <source>
        <strain evidence="13 14">CA-Schmier-601-WT-1</strain>
    </source>
</reference>
<keyword evidence="10" id="KW-1208">Phospholipid metabolism</keyword>
<evidence type="ECO:0000256" key="8">
    <source>
        <dbReference type="ARBA" id="ARBA00023136"/>
    </source>
</evidence>
<evidence type="ECO:0000313" key="14">
    <source>
        <dbReference type="Proteomes" id="UP000469325"/>
    </source>
</evidence>
<feature type="transmembrane region" description="Helical" evidence="12">
    <location>
        <begin position="57"/>
        <end position="79"/>
    </location>
</feature>
<gene>
    <name evidence="13" type="ORF">FYJ68_02915</name>
</gene>
<dbReference type="EMBL" id="VUNC01000002">
    <property type="protein sequence ID" value="MST72063.1"/>
    <property type="molecule type" value="Genomic_DNA"/>
</dbReference>
<dbReference type="InterPro" id="IPR043130">
    <property type="entry name" value="CDP-OH_PTrfase_TM_dom"/>
</dbReference>
<evidence type="ECO:0000256" key="4">
    <source>
        <dbReference type="ARBA" id="ARBA00022679"/>
    </source>
</evidence>
<evidence type="ECO:0000256" key="3">
    <source>
        <dbReference type="ARBA" id="ARBA00022516"/>
    </source>
</evidence>
<keyword evidence="14" id="KW-1185">Reference proteome</keyword>
<dbReference type="Gene3D" id="1.20.120.1760">
    <property type="match status" value="1"/>
</dbReference>
<evidence type="ECO:0000256" key="5">
    <source>
        <dbReference type="ARBA" id="ARBA00022692"/>
    </source>
</evidence>
<accession>A0A6N7XCJ3</accession>
<keyword evidence="9" id="KW-0594">Phospholipid biosynthesis</keyword>
<dbReference type="InterPro" id="IPR048254">
    <property type="entry name" value="CDP_ALCOHOL_P_TRANSF_CS"/>
</dbReference>
<keyword evidence="7" id="KW-0443">Lipid metabolism</keyword>
<dbReference type="Pfam" id="PF01066">
    <property type="entry name" value="CDP-OH_P_transf"/>
    <property type="match status" value="1"/>
</dbReference>
<dbReference type="PROSITE" id="PS00379">
    <property type="entry name" value="CDP_ALCOHOL_P_TRANSF"/>
    <property type="match status" value="1"/>
</dbReference>
<keyword evidence="5 12" id="KW-0812">Transmembrane</keyword>
<evidence type="ECO:0000313" key="13">
    <source>
        <dbReference type="EMBL" id="MST72063.1"/>
    </source>
</evidence>
<feature type="transmembrane region" description="Helical" evidence="12">
    <location>
        <begin position="126"/>
        <end position="151"/>
    </location>
</feature>
<feature type="transmembrane region" description="Helical" evidence="12">
    <location>
        <begin position="215"/>
        <end position="236"/>
    </location>
</feature>
<dbReference type="GO" id="GO:0046474">
    <property type="term" value="P:glycerophospholipid biosynthetic process"/>
    <property type="evidence" value="ECO:0007669"/>
    <property type="project" value="TreeGrafter"/>
</dbReference>
<dbReference type="InterPro" id="IPR050324">
    <property type="entry name" value="CDP-alcohol_PTase-I"/>
</dbReference>
<dbReference type="PANTHER" id="PTHR14269:SF11">
    <property type="entry name" value="CDP-DIACYLGLYCEROL--GLYCEROL-3-PHOSPHATE 3-PHOSPHATIDYLTRANSFERASE"/>
    <property type="match status" value="1"/>
</dbReference>
<dbReference type="AlphaFoldDB" id="A0A6N7XCJ3"/>
<proteinExistence type="inferred from homology"/>
<keyword evidence="6 12" id="KW-1133">Transmembrane helix</keyword>
<dbReference type="InterPro" id="IPR000462">
    <property type="entry name" value="CDP-OH_P_trans"/>
</dbReference>
<name>A0A6N7XCJ3_9ACTN</name>
<evidence type="ECO:0000256" key="12">
    <source>
        <dbReference type="SAM" id="Phobius"/>
    </source>
</evidence>
<keyword evidence="8 12" id="KW-0472">Membrane</keyword>
<evidence type="ECO:0000256" key="6">
    <source>
        <dbReference type="ARBA" id="ARBA00022989"/>
    </source>
</evidence>
<evidence type="ECO:0000256" key="11">
    <source>
        <dbReference type="RuleBase" id="RU003750"/>
    </source>
</evidence>
<feature type="transmembrane region" description="Helical" evidence="12">
    <location>
        <begin position="172"/>
        <end position="195"/>
    </location>
</feature>
<dbReference type="GO" id="GO:0016780">
    <property type="term" value="F:phosphotransferase activity, for other substituted phosphate groups"/>
    <property type="evidence" value="ECO:0007669"/>
    <property type="project" value="InterPro"/>
</dbReference>